<comment type="similarity">
    <text evidence="5">Belongs to the YicC/YloC family.</text>
</comment>
<evidence type="ECO:0000259" key="7">
    <source>
        <dbReference type="Pfam" id="PF08340"/>
    </source>
</evidence>
<dbReference type="STRING" id="217511.GCA_001463845_00297"/>
<comment type="caution">
    <text evidence="8">The sequence shown here is derived from an EMBL/GenBank/DDBJ whole genome shotgun (WGS) entry which is preliminary data.</text>
</comment>
<dbReference type="Pfam" id="PF08340">
    <property type="entry name" value="YicC-like_C"/>
    <property type="match status" value="1"/>
</dbReference>
<sequence>MPLISMTGFARVDCESEGTALRWELRSVNGRNLDLRLRLPAGFEVLEQYLRATAGRFLSRGNVQGVLNAGLSASEKSITIDEARLQAILSVTDRLVAEGRAALPRADGLLAIKGVMEANEEFRASQPIEAAVLDAAKASFEAAVESLYASRASEGSNLAAVVSDCIDRIEALVASARADQSRSPIELKRRISDQAKHIVDHAPDEQRLLQELAMLAIRADVGEELDRLSSHVSSARELLTEREPVGRRFDFLAQEMNRESNTICSKSNAVSLTSIGLDLKVAVDQLREQVQNIE</sequence>
<dbReference type="eggNOG" id="COG1561">
    <property type="taxonomic scope" value="Bacteria"/>
</dbReference>
<dbReference type="Proteomes" id="UP000004310">
    <property type="component" value="Unassembled WGS sequence"/>
</dbReference>
<organism evidence="8 9">
    <name type="scientific">Fulvimarina pelagi HTCC2506</name>
    <dbReference type="NCBI Taxonomy" id="314231"/>
    <lineage>
        <taxon>Bacteria</taxon>
        <taxon>Pseudomonadati</taxon>
        <taxon>Pseudomonadota</taxon>
        <taxon>Alphaproteobacteria</taxon>
        <taxon>Hyphomicrobiales</taxon>
        <taxon>Aurantimonadaceae</taxon>
        <taxon>Fulvimarina</taxon>
    </lineage>
</organism>
<evidence type="ECO:0000256" key="2">
    <source>
        <dbReference type="ARBA" id="ARBA00022722"/>
    </source>
</evidence>
<dbReference type="InterPro" id="IPR013551">
    <property type="entry name" value="YicC-like_C"/>
</dbReference>
<evidence type="ECO:0000259" key="6">
    <source>
        <dbReference type="Pfam" id="PF03755"/>
    </source>
</evidence>
<keyword evidence="2" id="KW-0540">Nuclease</keyword>
<accession>Q0G6M3</accession>
<keyword evidence="3" id="KW-0255">Endonuclease</keyword>
<evidence type="ECO:0000256" key="1">
    <source>
        <dbReference type="ARBA" id="ARBA00001968"/>
    </source>
</evidence>
<dbReference type="EMBL" id="AATP01000001">
    <property type="protein sequence ID" value="EAU42691.1"/>
    <property type="molecule type" value="Genomic_DNA"/>
</dbReference>
<dbReference type="AlphaFoldDB" id="Q0G6M3"/>
<evidence type="ECO:0000256" key="3">
    <source>
        <dbReference type="ARBA" id="ARBA00022759"/>
    </source>
</evidence>
<keyword evidence="4" id="KW-0378">Hydrolase</keyword>
<proteinExistence type="inferred from homology"/>
<dbReference type="RefSeq" id="WP_007066665.1">
    <property type="nucleotide sequence ID" value="NZ_DS022272.1"/>
</dbReference>
<feature type="domain" description="Endoribonuclease YicC-like C-terminal" evidence="7">
    <location>
        <begin position="184"/>
        <end position="294"/>
    </location>
</feature>
<dbReference type="HOGENOM" id="CLU_076609_0_1_5"/>
<dbReference type="InterPro" id="IPR005229">
    <property type="entry name" value="YicC/YloC-like"/>
</dbReference>
<reference evidence="8 9" key="1">
    <citation type="journal article" date="2010" name="J. Bacteriol.">
        <title>Genome sequence of Fulvimarina pelagi HTCC2506T, a Mn(II)-oxidizing alphaproteobacterium possessing an aerobic anoxygenic photosynthetic gene cluster and Xanthorhodopsin.</title>
        <authorList>
            <person name="Kang I."/>
            <person name="Oh H.M."/>
            <person name="Lim S.I."/>
            <person name="Ferriera S."/>
            <person name="Giovannoni S.J."/>
            <person name="Cho J.C."/>
        </authorList>
    </citation>
    <scope>NUCLEOTIDE SEQUENCE [LARGE SCALE GENOMIC DNA]</scope>
    <source>
        <strain evidence="8 9">HTCC2506</strain>
    </source>
</reference>
<name>Q0G6M3_9HYPH</name>
<evidence type="ECO:0000313" key="9">
    <source>
        <dbReference type="Proteomes" id="UP000004310"/>
    </source>
</evidence>
<evidence type="ECO:0000313" key="8">
    <source>
        <dbReference type="EMBL" id="EAU42691.1"/>
    </source>
</evidence>
<dbReference type="PANTHER" id="PTHR30636">
    <property type="entry name" value="UPF0701 PROTEIN YICC"/>
    <property type="match status" value="1"/>
</dbReference>
<dbReference type="PANTHER" id="PTHR30636:SF3">
    <property type="entry name" value="UPF0701 PROTEIN YICC"/>
    <property type="match status" value="1"/>
</dbReference>
<dbReference type="GO" id="GO:0004521">
    <property type="term" value="F:RNA endonuclease activity"/>
    <property type="evidence" value="ECO:0007669"/>
    <property type="project" value="InterPro"/>
</dbReference>
<gene>
    <name evidence="8" type="ORF">FP2506_07616</name>
</gene>
<keyword evidence="9" id="KW-1185">Reference proteome</keyword>
<dbReference type="Pfam" id="PF03755">
    <property type="entry name" value="YicC-like_N"/>
    <property type="match status" value="1"/>
</dbReference>
<dbReference type="NCBIfam" id="TIGR00255">
    <property type="entry name" value="YicC/YloC family endoribonuclease"/>
    <property type="match status" value="1"/>
</dbReference>
<evidence type="ECO:0000256" key="5">
    <source>
        <dbReference type="ARBA" id="ARBA00035648"/>
    </source>
</evidence>
<dbReference type="GO" id="GO:0016787">
    <property type="term" value="F:hydrolase activity"/>
    <property type="evidence" value="ECO:0007669"/>
    <property type="project" value="UniProtKB-KW"/>
</dbReference>
<feature type="domain" description="Endoribonuclease YicC-like N-terminal" evidence="6">
    <location>
        <begin position="5"/>
        <end position="159"/>
    </location>
</feature>
<protein>
    <recommendedName>
        <fullName evidence="10">YicC family protein</fullName>
    </recommendedName>
</protein>
<dbReference type="InterPro" id="IPR013527">
    <property type="entry name" value="YicC-like_N"/>
</dbReference>
<evidence type="ECO:0008006" key="10">
    <source>
        <dbReference type="Google" id="ProtNLM"/>
    </source>
</evidence>
<comment type="cofactor">
    <cofactor evidence="1">
        <name>a divalent metal cation</name>
        <dbReference type="ChEBI" id="CHEBI:60240"/>
    </cofactor>
</comment>
<evidence type="ECO:0000256" key="4">
    <source>
        <dbReference type="ARBA" id="ARBA00022801"/>
    </source>
</evidence>